<organism evidence="2 3">
    <name type="scientific">Phytophthora infestans</name>
    <name type="common">Potato late blight agent</name>
    <name type="synonym">Botrytis infestans</name>
    <dbReference type="NCBI Taxonomy" id="4787"/>
    <lineage>
        <taxon>Eukaryota</taxon>
        <taxon>Sar</taxon>
        <taxon>Stramenopiles</taxon>
        <taxon>Oomycota</taxon>
        <taxon>Peronosporomycetes</taxon>
        <taxon>Peronosporales</taxon>
        <taxon>Peronosporaceae</taxon>
        <taxon>Phytophthora</taxon>
    </lineage>
</organism>
<dbReference type="AlphaFoldDB" id="A0A833SJG3"/>
<feature type="compositionally biased region" description="Polar residues" evidence="1">
    <location>
        <begin position="233"/>
        <end position="249"/>
    </location>
</feature>
<keyword evidence="3" id="KW-1185">Reference proteome</keyword>
<feature type="region of interest" description="Disordered" evidence="1">
    <location>
        <begin position="101"/>
        <end position="281"/>
    </location>
</feature>
<evidence type="ECO:0000256" key="1">
    <source>
        <dbReference type="SAM" id="MobiDB-lite"/>
    </source>
</evidence>
<protein>
    <submittedName>
        <fullName evidence="2">Uncharacterized protein</fullName>
    </submittedName>
</protein>
<gene>
    <name evidence="2" type="ORF">GN244_ATG15118</name>
</gene>
<dbReference type="Proteomes" id="UP000602510">
    <property type="component" value="Unassembled WGS sequence"/>
</dbReference>
<accession>A0A833SJG3</accession>
<name>A0A833SJG3_PHYIN</name>
<evidence type="ECO:0000313" key="3">
    <source>
        <dbReference type="Proteomes" id="UP000602510"/>
    </source>
</evidence>
<reference evidence="2" key="1">
    <citation type="submission" date="2020-04" db="EMBL/GenBank/DDBJ databases">
        <title>Hybrid Assembly of Korean Phytophthora infestans isolates.</title>
        <authorList>
            <person name="Prokchorchik M."/>
            <person name="Lee Y."/>
            <person name="Seo J."/>
            <person name="Cho J.-H."/>
            <person name="Park Y.-E."/>
            <person name="Jang D.-C."/>
            <person name="Im J.-S."/>
            <person name="Choi J.-G."/>
            <person name="Park H.-J."/>
            <person name="Lee G.-B."/>
            <person name="Lee Y.-G."/>
            <person name="Hong S.-Y."/>
            <person name="Cho K."/>
            <person name="Sohn K.H."/>
        </authorList>
    </citation>
    <scope>NUCLEOTIDE SEQUENCE</scope>
    <source>
        <strain evidence="2">KR_1_A1</strain>
    </source>
</reference>
<feature type="compositionally biased region" description="Basic and acidic residues" evidence="1">
    <location>
        <begin position="103"/>
        <end position="128"/>
    </location>
</feature>
<feature type="compositionally biased region" description="Basic and acidic residues" evidence="1">
    <location>
        <begin position="214"/>
        <end position="226"/>
    </location>
</feature>
<sequence length="406" mass="46510">MYYNQRNVRRGSNFRDVQLVWVYRPAKGPGITKFGHRWRGPGKIVAAAGYDNYLVQMLESGHELVIHCSFLLSYYYPTHLLEEMAEHMALNLRDEAIVAADGNSEKEGSSGTRIRQEETQTDRRRPTDVSRTPVAAIVDSPVETGDPYGAEHKSESDDEPEGVSGQQEPDGEPEPATANGRWQREHEGRVGHEERDGNVASRTRSKIRRAPYRGTEREDAEGREQEVSGGTGTSETRTVPVGSESQSGTVYDRGGEGSKQTAREPGSQAVSSGHVRRREQHELEELERELRRIAHEEDEEPRIYVFANRDRRGVDSLVSTHSRLARIGPTDTVVERRRRRYRCRTGRYVLEFEVERLGDRHDEGRPERLWINFKDFEHLWREGRLRSERDDNRGGQRDQQQHVTVA</sequence>
<proteinExistence type="predicted"/>
<comment type="caution">
    <text evidence="2">The sequence shown here is derived from an EMBL/GenBank/DDBJ whole genome shotgun (WGS) entry which is preliminary data.</text>
</comment>
<dbReference type="EMBL" id="WSZM01000443">
    <property type="protein sequence ID" value="KAF4033009.1"/>
    <property type="molecule type" value="Genomic_DNA"/>
</dbReference>
<evidence type="ECO:0000313" key="2">
    <source>
        <dbReference type="EMBL" id="KAF4033009.1"/>
    </source>
</evidence>
<feature type="compositionally biased region" description="Basic and acidic residues" evidence="1">
    <location>
        <begin position="182"/>
        <end position="197"/>
    </location>
</feature>